<keyword evidence="3" id="KW-1185">Reference proteome</keyword>
<dbReference type="STRING" id="178355.SAMN04488062_12052"/>
<sequence length="272" mass="32506">MIYEFENTTDFIIEVDKIIAGKYFEHYFLIDAVSRIGHYQQEYYDSFIIGDSKNWILGFWFNGNYFLYGNDWTENQLHELRDRINFEVYQKGFHFNGTAKLITELMENINYSIFKERLYYSNSKVVKVSKKENIAELASLKYLDEITQMICEYFEDEYHGKNNKDFNKMRKETESSIKENSIWILKNEDVIVSMCSIISTPFNFPIIGSFFTKREHRNKGFGTKLMQDVTEFLKGKFDMVNLLAEKNNIESNIVFEKLNYKIVYKTNDYIIQ</sequence>
<dbReference type="Gene3D" id="3.40.630.30">
    <property type="match status" value="1"/>
</dbReference>
<proteinExistence type="predicted"/>
<evidence type="ECO:0000313" key="3">
    <source>
        <dbReference type="Proteomes" id="UP000199274"/>
    </source>
</evidence>
<name>A0A1G8H7R0_9FLAO</name>
<gene>
    <name evidence="2" type="ORF">SAMN04488062_12052</name>
</gene>
<dbReference type="SUPFAM" id="SSF55729">
    <property type="entry name" value="Acyl-CoA N-acyltransferases (Nat)"/>
    <property type="match status" value="1"/>
</dbReference>
<accession>A0A1G8H7R0</accession>
<dbReference type="Proteomes" id="UP000199274">
    <property type="component" value="Unassembled WGS sequence"/>
</dbReference>
<dbReference type="AlphaFoldDB" id="A0A1G8H7R0"/>
<keyword evidence="2" id="KW-0808">Transferase</keyword>
<evidence type="ECO:0000313" key="2">
    <source>
        <dbReference type="EMBL" id="SDI02676.1"/>
    </source>
</evidence>
<dbReference type="CDD" id="cd04301">
    <property type="entry name" value="NAT_SF"/>
    <property type="match status" value="1"/>
</dbReference>
<dbReference type="OrthoDB" id="9803233at2"/>
<dbReference type="RefSeq" id="WP_091258978.1">
    <property type="nucleotide sequence ID" value="NZ_FNDB01000020.1"/>
</dbReference>
<dbReference type="InterPro" id="IPR016181">
    <property type="entry name" value="Acyl_CoA_acyltransferase"/>
</dbReference>
<evidence type="ECO:0000259" key="1">
    <source>
        <dbReference type="PROSITE" id="PS51186"/>
    </source>
</evidence>
<organism evidence="2 3">
    <name type="scientific">Flavobacterium omnivorum</name>
    <dbReference type="NCBI Taxonomy" id="178355"/>
    <lineage>
        <taxon>Bacteria</taxon>
        <taxon>Pseudomonadati</taxon>
        <taxon>Bacteroidota</taxon>
        <taxon>Flavobacteriia</taxon>
        <taxon>Flavobacteriales</taxon>
        <taxon>Flavobacteriaceae</taxon>
        <taxon>Flavobacterium</taxon>
    </lineage>
</organism>
<reference evidence="3" key="1">
    <citation type="submission" date="2016-10" db="EMBL/GenBank/DDBJ databases">
        <authorList>
            <person name="Varghese N."/>
            <person name="Submissions S."/>
        </authorList>
    </citation>
    <scope>NUCLEOTIDE SEQUENCE [LARGE SCALE GENOMIC DNA]</scope>
    <source>
        <strain evidence="3">CGMCC 1.2747</strain>
    </source>
</reference>
<dbReference type="PROSITE" id="PS51186">
    <property type="entry name" value="GNAT"/>
    <property type="match status" value="1"/>
</dbReference>
<protein>
    <submittedName>
        <fullName evidence="2">Predicted acetyltransferase, GNAT family</fullName>
    </submittedName>
</protein>
<dbReference type="InterPro" id="IPR000182">
    <property type="entry name" value="GNAT_dom"/>
</dbReference>
<feature type="domain" description="N-acetyltransferase" evidence="1">
    <location>
        <begin position="132"/>
        <end position="272"/>
    </location>
</feature>
<dbReference type="EMBL" id="FNDB01000020">
    <property type="protein sequence ID" value="SDI02676.1"/>
    <property type="molecule type" value="Genomic_DNA"/>
</dbReference>
<dbReference type="Pfam" id="PF00583">
    <property type="entry name" value="Acetyltransf_1"/>
    <property type="match status" value="1"/>
</dbReference>
<dbReference type="GO" id="GO:0016747">
    <property type="term" value="F:acyltransferase activity, transferring groups other than amino-acyl groups"/>
    <property type="evidence" value="ECO:0007669"/>
    <property type="project" value="InterPro"/>
</dbReference>